<accession>A0A5M8PGE9</accession>
<reference evidence="1 2" key="1">
    <citation type="submission" date="2019-09" db="EMBL/GenBank/DDBJ databases">
        <title>The hologenome of the rock-dwelling lichen Lasallia pustulata.</title>
        <authorList>
            <person name="Greshake Tzovaras B."/>
            <person name="Segers F."/>
            <person name="Bicker A."/>
            <person name="Dal Grande F."/>
            <person name="Otte J."/>
            <person name="Hankeln T."/>
            <person name="Schmitt I."/>
            <person name="Ebersberger I."/>
        </authorList>
    </citation>
    <scope>NUCLEOTIDE SEQUENCE [LARGE SCALE GENOMIC DNA]</scope>
    <source>
        <strain evidence="1">A1-1</strain>
    </source>
</reference>
<dbReference type="EMBL" id="VXIT01000015">
    <property type="protein sequence ID" value="KAA6407970.1"/>
    <property type="molecule type" value="Genomic_DNA"/>
</dbReference>
<organism evidence="1 2">
    <name type="scientific">Lasallia pustulata</name>
    <dbReference type="NCBI Taxonomy" id="136370"/>
    <lineage>
        <taxon>Eukaryota</taxon>
        <taxon>Fungi</taxon>
        <taxon>Dikarya</taxon>
        <taxon>Ascomycota</taxon>
        <taxon>Pezizomycotina</taxon>
        <taxon>Lecanoromycetes</taxon>
        <taxon>OSLEUM clade</taxon>
        <taxon>Umbilicariomycetidae</taxon>
        <taxon>Umbilicariales</taxon>
        <taxon>Umbilicariaceae</taxon>
        <taxon>Lasallia</taxon>
    </lineage>
</organism>
<dbReference type="AlphaFoldDB" id="A0A5M8PGE9"/>
<proteinExistence type="predicted"/>
<sequence>MKYLYDIQNTSTLDSFASIAGQYFMSLVSSCPKKMLPTGELGLETGEARIRQTLHGALQHHCVHTAHCDDCHSGSSSFDRVPPFHTVHHPSSSTTIHHHPSSSITWQYYRVPRLIICPQSVPRSSLSSAWCCQH</sequence>
<dbReference type="PROSITE" id="PS51257">
    <property type="entry name" value="PROKAR_LIPOPROTEIN"/>
    <property type="match status" value="1"/>
</dbReference>
<evidence type="ECO:0000313" key="2">
    <source>
        <dbReference type="Proteomes" id="UP000324767"/>
    </source>
</evidence>
<dbReference type="Proteomes" id="UP000324767">
    <property type="component" value="Unassembled WGS sequence"/>
</dbReference>
<comment type="caution">
    <text evidence="1">The sequence shown here is derived from an EMBL/GenBank/DDBJ whole genome shotgun (WGS) entry which is preliminary data.</text>
</comment>
<evidence type="ECO:0000313" key="1">
    <source>
        <dbReference type="EMBL" id="KAA6407970.1"/>
    </source>
</evidence>
<protein>
    <submittedName>
        <fullName evidence="1">Uncharacterized protein</fullName>
    </submittedName>
</protein>
<gene>
    <name evidence="1" type="ORF">FRX48_08321</name>
</gene>
<name>A0A5M8PGE9_9LECA</name>